<proteinExistence type="inferred from homology"/>
<dbReference type="InterPro" id="IPR050855">
    <property type="entry name" value="NDM-1-like"/>
</dbReference>
<gene>
    <name evidence="4" type="ORF">ACFCQI_15105</name>
</gene>
<evidence type="ECO:0000256" key="2">
    <source>
        <dbReference type="SAM" id="Phobius"/>
    </source>
</evidence>
<protein>
    <submittedName>
        <fullName evidence="4">MBL fold metallo-hydrolase</fullName>
    </submittedName>
</protein>
<comment type="similarity">
    <text evidence="1">Belongs to the metallo-beta-lactamase superfamily. Class-B beta-lactamase family.</text>
</comment>
<evidence type="ECO:0000313" key="4">
    <source>
        <dbReference type="EMBL" id="XIA21635.1"/>
    </source>
</evidence>
<keyword evidence="2" id="KW-0472">Membrane</keyword>
<dbReference type="Pfam" id="PF00753">
    <property type="entry name" value="Lactamase_B"/>
    <property type="match status" value="1"/>
</dbReference>
<sequence length="328" mass="35968">MGKQTGSRIWRRAWVAAGVIVGVLLVGAVLAAAFAPFVYAELMPRLEPHVIVDPAPARIAKGRMFDDYFVVQDLGAGTFAIGEPRYYQQNYSYLIIGTKRALMFDSGSGTRDIGKVVRSLTRLPVTVMVSHLHFDHFGGIGAFDHVAMIDLPQTRADVSNGRLRPSRYAYLGFWDGRSAPATRITEWLSPGAVIDLGGRSLTVLSTPGHTPSSAALFDAADHRLFIGDYIYPTTLYAFLPGASLSAYRQTARRLLATLPGDTILWTAHCCRKGEGVAAPWLTVTDLRDLDRTLMAVQAGTATFTGFYPRRYPVNDQMTLATGLPWNNR</sequence>
<organism evidence="4">
    <name type="scientific">Rhodanobacter sp. FW102-FHT14D06</name>
    <dbReference type="NCBI Taxonomy" id="3351461"/>
    <lineage>
        <taxon>Bacteria</taxon>
        <taxon>Pseudomonadati</taxon>
        <taxon>Pseudomonadota</taxon>
        <taxon>Gammaproteobacteria</taxon>
        <taxon>Lysobacterales</taxon>
        <taxon>Rhodanobacteraceae</taxon>
        <taxon>Rhodanobacter</taxon>
    </lineage>
</organism>
<feature type="domain" description="Metallo-beta-lactamase" evidence="3">
    <location>
        <begin position="89"/>
        <end position="268"/>
    </location>
</feature>
<feature type="transmembrane region" description="Helical" evidence="2">
    <location>
        <begin position="12"/>
        <end position="39"/>
    </location>
</feature>
<dbReference type="InterPro" id="IPR036866">
    <property type="entry name" value="RibonucZ/Hydroxyglut_hydro"/>
</dbReference>
<dbReference type="PANTHER" id="PTHR42951">
    <property type="entry name" value="METALLO-BETA-LACTAMASE DOMAIN-CONTAINING"/>
    <property type="match status" value="1"/>
</dbReference>
<dbReference type="AlphaFoldDB" id="A0AB74UYE3"/>
<dbReference type="GO" id="GO:0017001">
    <property type="term" value="P:antibiotic catabolic process"/>
    <property type="evidence" value="ECO:0007669"/>
    <property type="project" value="UniProtKB-ARBA"/>
</dbReference>
<dbReference type="RefSeq" id="WP_395118023.1">
    <property type="nucleotide sequence ID" value="NZ_CP170722.1"/>
</dbReference>
<accession>A0AB74UYE3</accession>
<keyword evidence="2" id="KW-0812">Transmembrane</keyword>
<evidence type="ECO:0000259" key="3">
    <source>
        <dbReference type="SMART" id="SM00849"/>
    </source>
</evidence>
<keyword evidence="2" id="KW-1133">Transmembrane helix</keyword>
<name>A0AB74UYE3_9GAMM</name>
<reference evidence="4" key="1">
    <citation type="submission" date="2024-10" db="EMBL/GenBank/DDBJ databases">
        <authorList>
            <person name="Lesea H.P."/>
            <person name="Kuehl J.V."/>
            <person name="Chandonia J.-M."/>
        </authorList>
    </citation>
    <scope>NUCLEOTIDE SEQUENCE</scope>
    <source>
        <strain evidence="4">FW102-FHT14D06</strain>
    </source>
</reference>
<dbReference type="Gene3D" id="3.60.15.10">
    <property type="entry name" value="Ribonuclease Z/Hydroxyacylglutathione hydrolase-like"/>
    <property type="match status" value="1"/>
</dbReference>
<evidence type="ECO:0000256" key="1">
    <source>
        <dbReference type="ARBA" id="ARBA00005250"/>
    </source>
</evidence>
<dbReference type="SMART" id="SM00849">
    <property type="entry name" value="Lactamase_B"/>
    <property type="match status" value="1"/>
</dbReference>
<dbReference type="InterPro" id="IPR001279">
    <property type="entry name" value="Metallo-B-lactamas"/>
</dbReference>
<dbReference type="PANTHER" id="PTHR42951:SF4">
    <property type="entry name" value="ACYL-COENZYME A THIOESTERASE MBLAC2"/>
    <property type="match status" value="1"/>
</dbReference>
<dbReference type="EMBL" id="CP170722">
    <property type="protein sequence ID" value="XIA21635.1"/>
    <property type="molecule type" value="Genomic_DNA"/>
</dbReference>
<dbReference type="SUPFAM" id="SSF56281">
    <property type="entry name" value="Metallo-hydrolase/oxidoreductase"/>
    <property type="match status" value="1"/>
</dbReference>